<keyword evidence="2" id="KW-1185">Reference proteome</keyword>
<protein>
    <submittedName>
        <fullName evidence="1">Uncharacterized protein</fullName>
    </submittedName>
</protein>
<organism evidence="1 2">
    <name type="scientific">Microthyrium microscopicum</name>
    <dbReference type="NCBI Taxonomy" id="703497"/>
    <lineage>
        <taxon>Eukaryota</taxon>
        <taxon>Fungi</taxon>
        <taxon>Dikarya</taxon>
        <taxon>Ascomycota</taxon>
        <taxon>Pezizomycotina</taxon>
        <taxon>Dothideomycetes</taxon>
        <taxon>Dothideomycetes incertae sedis</taxon>
        <taxon>Microthyriales</taxon>
        <taxon>Microthyriaceae</taxon>
        <taxon>Microthyrium</taxon>
    </lineage>
</organism>
<name>A0A6A6UF68_9PEZI</name>
<reference evidence="1" key="1">
    <citation type="journal article" date="2020" name="Stud. Mycol.">
        <title>101 Dothideomycetes genomes: a test case for predicting lifestyles and emergence of pathogens.</title>
        <authorList>
            <person name="Haridas S."/>
            <person name="Albert R."/>
            <person name="Binder M."/>
            <person name="Bloem J."/>
            <person name="Labutti K."/>
            <person name="Salamov A."/>
            <person name="Andreopoulos B."/>
            <person name="Baker S."/>
            <person name="Barry K."/>
            <person name="Bills G."/>
            <person name="Bluhm B."/>
            <person name="Cannon C."/>
            <person name="Castanera R."/>
            <person name="Culley D."/>
            <person name="Daum C."/>
            <person name="Ezra D."/>
            <person name="Gonzalez J."/>
            <person name="Henrissat B."/>
            <person name="Kuo A."/>
            <person name="Liang C."/>
            <person name="Lipzen A."/>
            <person name="Lutzoni F."/>
            <person name="Magnuson J."/>
            <person name="Mondo S."/>
            <person name="Nolan M."/>
            <person name="Ohm R."/>
            <person name="Pangilinan J."/>
            <person name="Park H.-J."/>
            <person name="Ramirez L."/>
            <person name="Alfaro M."/>
            <person name="Sun H."/>
            <person name="Tritt A."/>
            <person name="Yoshinaga Y."/>
            <person name="Zwiers L.-H."/>
            <person name="Turgeon B."/>
            <person name="Goodwin S."/>
            <person name="Spatafora J."/>
            <person name="Crous P."/>
            <person name="Grigoriev I."/>
        </authorList>
    </citation>
    <scope>NUCLEOTIDE SEQUENCE</scope>
    <source>
        <strain evidence="1">CBS 115976</strain>
    </source>
</reference>
<accession>A0A6A6UF68</accession>
<dbReference type="EMBL" id="MU004235">
    <property type="protein sequence ID" value="KAF2669524.1"/>
    <property type="molecule type" value="Genomic_DNA"/>
</dbReference>
<sequence>MSLNSWHVIHKPSVATMSLSSVLHLATLVCRVTCRLKPASPDSLRFIGRYLSMSIIQPGSTEEPGNWNLVGKQASLQHAMALPSE</sequence>
<gene>
    <name evidence="1" type="ORF">BT63DRAFT_263611</name>
</gene>
<proteinExistence type="predicted"/>
<dbReference type="AlphaFoldDB" id="A0A6A6UF68"/>
<evidence type="ECO:0000313" key="2">
    <source>
        <dbReference type="Proteomes" id="UP000799302"/>
    </source>
</evidence>
<dbReference type="Proteomes" id="UP000799302">
    <property type="component" value="Unassembled WGS sequence"/>
</dbReference>
<evidence type="ECO:0000313" key="1">
    <source>
        <dbReference type="EMBL" id="KAF2669524.1"/>
    </source>
</evidence>